<dbReference type="GO" id="GO:0009421">
    <property type="term" value="C:bacterial-type flagellum filament cap"/>
    <property type="evidence" value="ECO:0007669"/>
    <property type="project" value="InterPro"/>
</dbReference>
<protein>
    <recommendedName>
        <fullName evidence="5">Flagellar hook-associated protein 2</fullName>
        <shortName evidence="5">HAP2</shortName>
    </recommendedName>
    <alternativeName>
        <fullName evidence="5">Flagellar cap protein</fullName>
    </alternativeName>
</protein>
<evidence type="ECO:0000256" key="2">
    <source>
        <dbReference type="ARBA" id="ARBA00011255"/>
    </source>
</evidence>
<comment type="subcellular location">
    <subcellularLocation>
        <location evidence="5">Secreted</location>
    </subcellularLocation>
    <subcellularLocation>
        <location evidence="5">Bacterial flagellum</location>
    </subcellularLocation>
</comment>
<dbReference type="AlphaFoldDB" id="A0A6F8VD54"/>
<evidence type="ECO:0000313" key="8">
    <source>
        <dbReference type="EMBL" id="BCB26946.1"/>
    </source>
</evidence>
<comment type="subunit">
    <text evidence="2 5">Homopentamer.</text>
</comment>
<comment type="function">
    <text evidence="5">Required for morphogenesis and for the elongation of the flagellar filament by facilitating polymerization of the flagellin monomers at the tip of growing filament. Forms a capping structure, which prevents flagellin subunits (transported through the central channel of the flagellum) from leaking out without polymerization at the distal end.</text>
</comment>
<dbReference type="PANTHER" id="PTHR30288">
    <property type="entry name" value="FLAGELLAR CAP/ASSEMBLY PROTEIN FLID"/>
    <property type="match status" value="1"/>
</dbReference>
<keyword evidence="3" id="KW-0175">Coiled coil</keyword>
<accession>A0A6F8VD54</accession>
<proteinExistence type="inferred from homology"/>
<evidence type="ECO:0000259" key="7">
    <source>
        <dbReference type="Pfam" id="PF07195"/>
    </source>
</evidence>
<dbReference type="Pfam" id="PF07195">
    <property type="entry name" value="FliD_C"/>
    <property type="match status" value="2"/>
</dbReference>
<reference evidence="9" key="1">
    <citation type="submission" date="2020-03" db="EMBL/GenBank/DDBJ databases">
        <title>Complete genome sequence of sulfur-oxidizing bacterium skT11.</title>
        <authorList>
            <person name="Kanda M."/>
            <person name="Kojima H."/>
            <person name="Fukui M."/>
        </authorList>
    </citation>
    <scope>NUCLEOTIDE SEQUENCE [LARGE SCALE GENOMIC DNA]</scope>
    <source>
        <strain evidence="9">skT11</strain>
    </source>
</reference>
<keyword evidence="4 5" id="KW-0975">Bacterial flagellum</keyword>
<comment type="similarity">
    <text evidence="1 5">Belongs to the FliD family.</text>
</comment>
<organism evidence="8 9">
    <name type="scientific">Sulfurimicrobium lacus</name>
    <dbReference type="NCBI Taxonomy" id="2715678"/>
    <lineage>
        <taxon>Bacteria</taxon>
        <taxon>Pseudomonadati</taxon>
        <taxon>Pseudomonadota</taxon>
        <taxon>Betaproteobacteria</taxon>
        <taxon>Nitrosomonadales</taxon>
        <taxon>Sulfuricellaceae</taxon>
        <taxon>Sulfurimicrobium</taxon>
    </lineage>
</organism>
<dbReference type="Pfam" id="PF02465">
    <property type="entry name" value="FliD_N"/>
    <property type="match status" value="1"/>
</dbReference>
<evidence type="ECO:0000256" key="4">
    <source>
        <dbReference type="ARBA" id="ARBA00023143"/>
    </source>
</evidence>
<dbReference type="InterPro" id="IPR010809">
    <property type="entry name" value="FliD_C"/>
</dbReference>
<dbReference type="InterPro" id="IPR040026">
    <property type="entry name" value="FliD"/>
</dbReference>
<feature type="domain" description="Flagellar hook-associated protein 2 N-terminal" evidence="6">
    <location>
        <begin position="10"/>
        <end position="106"/>
    </location>
</feature>
<keyword evidence="5" id="KW-0964">Secreted</keyword>
<gene>
    <name evidence="8" type="ORF">SKTS_18320</name>
</gene>
<dbReference type="GO" id="GO:0009424">
    <property type="term" value="C:bacterial-type flagellum hook"/>
    <property type="evidence" value="ECO:0007669"/>
    <property type="project" value="UniProtKB-UniRule"/>
</dbReference>
<dbReference type="InterPro" id="IPR003481">
    <property type="entry name" value="FliD_N"/>
</dbReference>
<dbReference type="EMBL" id="AP022853">
    <property type="protein sequence ID" value="BCB26946.1"/>
    <property type="molecule type" value="Genomic_DNA"/>
</dbReference>
<keyword evidence="9" id="KW-1185">Reference proteome</keyword>
<dbReference type="RefSeq" id="WP_173063688.1">
    <property type="nucleotide sequence ID" value="NZ_AP022853.1"/>
</dbReference>
<sequence>MAISSPGLGSNLDINSIVSQLMQIEQRPLTILATKEASYQAQLTAYGTLKGVLSSFQTSVQGLSDATKFTAIKATSSDTTIVSASATSIASAGNYSLNVSKLAQSQKLLAAGQNDLTTSIGAGTSTTLTFDFGAVSGGTFTAYNSTTGTGGTYAGSTFTSNGSGIKTVTIDSTNNSLSGIRDAINSANIGVKASIINDGGTSPYRLVLSADAAGKDNSLKISVSGDASISSLLSQDPAGTQNLHETITAQNTEMTVDGVFVSKQSVNVSDVIPGVTLTALKIGTATLSVARDTASVRSAIDGFVKAYNDASKALKDVSAYNPDTKEAAILQGDSTVRTIRNQLRSILNTPLAGGSALTTLSNVGVSFQKDGTLAVDSAKLQTAIDNNFSDIAGVFSAIGKASDSLVSYSGSTASTKAGSYALNVSQLASRGNITGSAVAGLTITQASNDGMDVTIDGVSASLTLAAGTYTAATLAAEVQSKINGASAFSGAGISVAVIQTGGILSITSNRYGSASNVSVGGTGAVNLLGAAPVGTVGVDVAGTINGAAAAGSGQYLTGAVGNAADGLKMLVTGGATGSRGTVNYYQGYAYQLNNWLTNLLDSKGALSSRTDGINRSIKDIGTQQAAISRRLTDIEARYRKEFTALDTLIGSMTQTSNFLTQQLANLPKIA</sequence>
<dbReference type="GO" id="GO:0071973">
    <property type="term" value="P:bacterial-type flagellum-dependent cell motility"/>
    <property type="evidence" value="ECO:0007669"/>
    <property type="project" value="TreeGrafter"/>
</dbReference>
<dbReference type="KEGG" id="slac:SKTS_18320"/>
<name>A0A6F8VD54_9PROT</name>
<evidence type="ECO:0000256" key="1">
    <source>
        <dbReference type="ARBA" id="ARBA00009764"/>
    </source>
</evidence>
<dbReference type="GO" id="GO:0005576">
    <property type="term" value="C:extracellular region"/>
    <property type="evidence" value="ECO:0007669"/>
    <property type="project" value="UniProtKB-SubCell"/>
</dbReference>
<feature type="domain" description="Flagellar hook-associated protein 2 C-terminal" evidence="7">
    <location>
        <begin position="557"/>
        <end position="653"/>
    </location>
</feature>
<dbReference type="Proteomes" id="UP000502260">
    <property type="component" value="Chromosome"/>
</dbReference>
<evidence type="ECO:0000256" key="3">
    <source>
        <dbReference type="ARBA" id="ARBA00023054"/>
    </source>
</evidence>
<dbReference type="PANTHER" id="PTHR30288:SF0">
    <property type="entry name" value="FLAGELLAR HOOK-ASSOCIATED PROTEIN 2"/>
    <property type="match status" value="1"/>
</dbReference>
<evidence type="ECO:0000256" key="5">
    <source>
        <dbReference type="RuleBase" id="RU362066"/>
    </source>
</evidence>
<dbReference type="GO" id="GO:0007155">
    <property type="term" value="P:cell adhesion"/>
    <property type="evidence" value="ECO:0007669"/>
    <property type="project" value="InterPro"/>
</dbReference>
<feature type="domain" description="Flagellar hook-associated protein 2 C-terminal" evidence="7">
    <location>
        <begin position="249"/>
        <end position="400"/>
    </location>
</feature>
<evidence type="ECO:0000259" key="6">
    <source>
        <dbReference type="Pfam" id="PF02465"/>
    </source>
</evidence>
<evidence type="ECO:0000313" key="9">
    <source>
        <dbReference type="Proteomes" id="UP000502260"/>
    </source>
</evidence>